<dbReference type="Proteomes" id="UP000019760">
    <property type="component" value="Unassembled WGS sequence"/>
</dbReference>
<organism evidence="1 2">
    <name type="scientific">Acidomonas methanolica NBRC 104435</name>
    <dbReference type="NCBI Taxonomy" id="1231351"/>
    <lineage>
        <taxon>Bacteria</taxon>
        <taxon>Pseudomonadati</taxon>
        <taxon>Pseudomonadota</taxon>
        <taxon>Alphaproteobacteria</taxon>
        <taxon>Acetobacterales</taxon>
        <taxon>Acetobacteraceae</taxon>
        <taxon>Acidomonas</taxon>
    </lineage>
</organism>
<evidence type="ECO:0000313" key="2">
    <source>
        <dbReference type="Proteomes" id="UP000019760"/>
    </source>
</evidence>
<name>A0A023D879_ACIMT</name>
<comment type="caution">
    <text evidence="1">The sequence shown here is derived from an EMBL/GenBank/DDBJ whole genome shotgun (WGS) entry which is preliminary data.</text>
</comment>
<keyword evidence="2" id="KW-1185">Reference proteome</keyword>
<proteinExistence type="predicted"/>
<protein>
    <submittedName>
        <fullName evidence="1">Uncharacterized protein</fullName>
    </submittedName>
</protein>
<reference evidence="2" key="1">
    <citation type="journal article" date="2014" name="FEMS Microbiol. Lett.">
        <title>Draft Genomic DNA Sequence of the Facultatively Methylotrophic Bacterium Acidomonas methanolica type strain MB58.</title>
        <authorList>
            <person name="Higashiura N."/>
            <person name="Hadano H."/>
            <person name="Hirakawa H."/>
            <person name="Matsutani M."/>
            <person name="Takabe S."/>
            <person name="Matsushita K."/>
            <person name="Azuma Y."/>
        </authorList>
    </citation>
    <scope>NUCLEOTIDE SEQUENCE [LARGE SCALE GENOMIC DNA]</scope>
    <source>
        <strain evidence="2">MB58</strain>
    </source>
</reference>
<reference evidence="1 2" key="2">
    <citation type="journal article" date="2014" name="FEMS Microbiol. Lett.">
        <title>Draft genomic DNA sequence of the facultatively methylotrophic bacterium Acidomonas methanolica type strain MB58.</title>
        <authorList>
            <person name="Higashiura N."/>
            <person name="Hadano H."/>
            <person name="Hirakawa H."/>
            <person name="Matsutani M."/>
            <person name="Takabe S."/>
            <person name="Matsushita K."/>
            <person name="Azuma Y."/>
        </authorList>
    </citation>
    <scope>NUCLEOTIDE SEQUENCE [LARGE SCALE GENOMIC DNA]</scope>
    <source>
        <strain evidence="1 2">MB58</strain>
    </source>
</reference>
<gene>
    <name evidence="1" type="ORF">Amme_128_002</name>
</gene>
<accession>A0A023D879</accession>
<dbReference type="EMBL" id="BAND01000127">
    <property type="protein sequence ID" value="GAJ30372.1"/>
    <property type="molecule type" value="Genomic_DNA"/>
</dbReference>
<evidence type="ECO:0000313" key="1">
    <source>
        <dbReference type="EMBL" id="GAJ30372.1"/>
    </source>
</evidence>
<dbReference type="AlphaFoldDB" id="A0A023D879"/>
<sequence>MMPVIPASFRELGSGNGVTVRAEQACLFPVLRHALALEIGEVLAERGAAIVTDDACLDHDMARATRKDAVRAQCGPPAPPEGRGTTAAMTRARTAHAASTIGGGQHAAYEGLWSAWRARRTDAAGTDPEIIILRHGGPDLAP</sequence>